<feature type="transmembrane region" description="Helical" evidence="1">
    <location>
        <begin position="104"/>
        <end position="124"/>
    </location>
</feature>
<gene>
    <name evidence="3" type="ORF">SAMN06297468_2328</name>
</gene>
<dbReference type="EMBL" id="FXWG01000003">
    <property type="protein sequence ID" value="SMQ73819.1"/>
    <property type="molecule type" value="Genomic_DNA"/>
</dbReference>
<evidence type="ECO:0000313" key="3">
    <source>
        <dbReference type="EMBL" id="SMQ73819.1"/>
    </source>
</evidence>
<keyword evidence="1" id="KW-0812">Transmembrane</keyword>
<dbReference type="InterPro" id="IPR026841">
    <property type="entry name" value="Aur1/Ipt1"/>
</dbReference>
<evidence type="ECO:0000313" key="4">
    <source>
        <dbReference type="Proteomes" id="UP000194420"/>
    </source>
</evidence>
<dbReference type="AlphaFoldDB" id="A0A1Y6FGL3"/>
<feature type="transmembrane region" description="Helical" evidence="1">
    <location>
        <begin position="306"/>
        <end position="323"/>
    </location>
</feature>
<evidence type="ECO:0000256" key="1">
    <source>
        <dbReference type="SAM" id="Phobius"/>
    </source>
</evidence>
<keyword evidence="4" id="KW-1185">Reference proteome</keyword>
<keyword evidence="1" id="KW-0472">Membrane</keyword>
<protein>
    <submittedName>
        <fullName evidence="3">PAP2 superfamily protein</fullName>
    </submittedName>
</protein>
<evidence type="ECO:0000259" key="2">
    <source>
        <dbReference type="Pfam" id="PF14378"/>
    </source>
</evidence>
<feature type="transmembrane region" description="Helical" evidence="1">
    <location>
        <begin position="202"/>
        <end position="222"/>
    </location>
</feature>
<feature type="transmembrane region" description="Helical" evidence="1">
    <location>
        <begin position="329"/>
        <end position="350"/>
    </location>
</feature>
<feature type="domain" description="Inositolphosphotransferase Aur1/Ipt1" evidence="2">
    <location>
        <begin position="140"/>
        <end position="341"/>
    </location>
</feature>
<dbReference type="Proteomes" id="UP000194420">
    <property type="component" value="Unassembled WGS sequence"/>
</dbReference>
<feature type="transmembrane region" description="Helical" evidence="1">
    <location>
        <begin position="28"/>
        <end position="47"/>
    </location>
</feature>
<proteinExistence type="predicted"/>
<accession>A0A1Y6FGL3</accession>
<dbReference type="Pfam" id="PF14378">
    <property type="entry name" value="PAP2_3"/>
    <property type="match status" value="1"/>
</dbReference>
<reference evidence="4" key="1">
    <citation type="submission" date="2017-04" db="EMBL/GenBank/DDBJ databases">
        <authorList>
            <person name="Varghese N."/>
            <person name="Submissions S."/>
        </authorList>
    </citation>
    <scope>NUCLEOTIDE SEQUENCE [LARGE SCALE GENOMIC DNA]</scope>
</reference>
<name>A0A1Y6FGL3_9SPHN</name>
<dbReference type="OrthoDB" id="9816314at2"/>
<dbReference type="GO" id="GO:0016020">
    <property type="term" value="C:membrane"/>
    <property type="evidence" value="ECO:0007669"/>
    <property type="project" value="UniProtKB-SubCell"/>
</dbReference>
<feature type="transmembrane region" description="Helical" evidence="1">
    <location>
        <begin position="165"/>
        <end position="190"/>
    </location>
</feature>
<keyword evidence="1" id="KW-1133">Transmembrane helix</keyword>
<feature type="transmembrane region" description="Helical" evidence="1">
    <location>
        <begin position="62"/>
        <end position="80"/>
    </location>
</feature>
<feature type="transmembrane region" description="Helical" evidence="1">
    <location>
        <begin position="277"/>
        <end position="294"/>
    </location>
</feature>
<sequence>MAGKGPAMTGEGAKTDTRATARLWGEMPIYLFALIGFAICMAVWRAYGVTFHLDSILLNLKLFGGFLIFLGAPLFIVRLLKAKPESPISWAAEQLRAPEVRRTLLLSLPVLAICVAIIPAFSTVKSMIPMFTEYDWDATFIEWDRALFFGYDAWVLLQPVLGYPLVTAGVAVIYHLWMLLLYAGVLFMAWSPAVEQDTRRKFFLTYCMAWPIVGGLMATYFASVGPVFVEPILGITDFQGQMAYLRAANEQVPIMVLDVQDMLIEGYDASDRGLGKGISAMPSMHVAICVLYWLAAREISPAHSRFFFWFMVAIWIGSVHTAYHYAVDGLVSLIAVAALWWLAKLIFAAWDKVPSPFAQPTLRTNTVPAE</sequence>
<organism evidence="3 4">
    <name type="scientific">Altererythrobacter xiamenensis</name>
    <dbReference type="NCBI Taxonomy" id="1316679"/>
    <lineage>
        <taxon>Bacteria</taxon>
        <taxon>Pseudomonadati</taxon>
        <taxon>Pseudomonadota</taxon>
        <taxon>Alphaproteobacteria</taxon>
        <taxon>Sphingomonadales</taxon>
        <taxon>Erythrobacteraceae</taxon>
        <taxon>Altererythrobacter</taxon>
    </lineage>
</organism>